<dbReference type="Gene3D" id="3.30.930.10">
    <property type="entry name" value="Bira Bifunctional Protein, Domain 2"/>
    <property type="match status" value="1"/>
</dbReference>
<proteinExistence type="inferred from homology"/>
<keyword evidence="8" id="KW-0648">Protein biosynthesis</keyword>
<dbReference type="InterPro" id="IPR002318">
    <property type="entry name" value="Ala-tRNA-lgiase_IIc"/>
</dbReference>
<name>A0A0G0YMW9_9BACT</name>
<dbReference type="SUPFAM" id="SSF101353">
    <property type="entry name" value="Putative anticodon-binding domain of alanyl-tRNA synthetase (AlaRS)"/>
    <property type="match status" value="1"/>
</dbReference>
<dbReference type="PANTHER" id="PTHR11777:SF9">
    <property type="entry name" value="ALANINE--TRNA LIGASE, CYTOPLASMIC"/>
    <property type="match status" value="1"/>
</dbReference>
<keyword evidence="3" id="KW-0820">tRNA-binding</keyword>
<dbReference type="PATRIC" id="fig|1619023.3.peg.50"/>
<evidence type="ECO:0000256" key="8">
    <source>
        <dbReference type="ARBA" id="ARBA00022917"/>
    </source>
</evidence>
<dbReference type="PRINTS" id="PR00980">
    <property type="entry name" value="TRNASYNTHALA"/>
</dbReference>
<evidence type="ECO:0000313" key="12">
    <source>
        <dbReference type="Proteomes" id="UP000033903"/>
    </source>
</evidence>
<evidence type="ECO:0000256" key="5">
    <source>
        <dbReference type="ARBA" id="ARBA00022741"/>
    </source>
</evidence>
<dbReference type="GO" id="GO:0005524">
    <property type="term" value="F:ATP binding"/>
    <property type="evidence" value="ECO:0007669"/>
    <property type="project" value="UniProtKB-KW"/>
</dbReference>
<evidence type="ECO:0000256" key="9">
    <source>
        <dbReference type="ARBA" id="ARBA00023146"/>
    </source>
</evidence>
<feature type="domain" description="Alanyl-transfer RNA synthetases family profile" evidence="10">
    <location>
        <begin position="1"/>
        <end position="602"/>
    </location>
</feature>
<keyword evidence="4 11" id="KW-0436">Ligase</keyword>
<dbReference type="SUPFAM" id="SSF55681">
    <property type="entry name" value="Class II aaRS and biotin synthetases"/>
    <property type="match status" value="1"/>
</dbReference>
<dbReference type="GO" id="GO:0006419">
    <property type="term" value="P:alanyl-tRNA aminoacylation"/>
    <property type="evidence" value="ECO:0007669"/>
    <property type="project" value="InterPro"/>
</dbReference>
<dbReference type="GO" id="GO:0005737">
    <property type="term" value="C:cytoplasm"/>
    <property type="evidence" value="ECO:0007669"/>
    <property type="project" value="InterPro"/>
</dbReference>
<keyword evidence="7" id="KW-0694">RNA-binding</keyword>
<dbReference type="SUPFAM" id="SSF55186">
    <property type="entry name" value="ThrRS/AlaRS common domain"/>
    <property type="match status" value="1"/>
</dbReference>
<dbReference type="Proteomes" id="UP000033903">
    <property type="component" value="Unassembled WGS sequence"/>
</dbReference>
<dbReference type="PROSITE" id="PS50860">
    <property type="entry name" value="AA_TRNA_LIGASE_II_ALA"/>
    <property type="match status" value="1"/>
</dbReference>
<dbReference type="Pfam" id="PF07973">
    <property type="entry name" value="tRNA_SAD"/>
    <property type="match status" value="1"/>
</dbReference>
<keyword evidence="9" id="KW-0030">Aminoacyl-tRNA synthetase</keyword>
<dbReference type="AlphaFoldDB" id="A0A0G0YMW9"/>
<evidence type="ECO:0000313" key="11">
    <source>
        <dbReference type="EMBL" id="KKS01643.1"/>
    </source>
</evidence>
<dbReference type="InterPro" id="IPR018164">
    <property type="entry name" value="Ala-tRNA-synth_IIc_N"/>
</dbReference>
<keyword evidence="6" id="KW-0067">ATP-binding</keyword>
<dbReference type="InterPro" id="IPR050058">
    <property type="entry name" value="Ala-tRNA_ligase"/>
</dbReference>
<sequence>MTHQEIREKFLKFFESRRHKIVPSSSLMPDDPSVLFTTAGMQQFKPYYTGAADAMHDFGSLSVASIQKCVRTSDIDEVGDERHLTFFEMLGNFSFGGYFKKEAIQYGYDFIIKEMGLKIDYVTVFEGWKSTGLWLIKPDEESKKIWKSLGLNDEQIKTGGFDDNFWGPTGEDGPCGPTTEIYVNGIEVWNIVFNEYYKSKYPEDKNDYKPLQSKGIDTGMGLERLAMVSQKVPTVFEADLLKPILTLTPSELEMRVRRIIADHSRAIAFMIADGIRPSNKEQGYVLRRLMRRVITYNFIAKTDISLMHPERGREGSQRTSTSYGMHDIFAKILEIYGSYYKELNADLIISEFEHENEKFMQTLKSGLKELEKVENVDASSAFMLYESFGLPYEIIKELGGAKAVSLNRKDFDIKFKEHQEKSRAGAEKKFGGHGLVLDTGELKAGNEEELKKVTRLHTATHLLQTALRKVLGPSTDGEVTQAGSDITAERLRFDFSFSRKLTPEEIKKVEDLVNEKIKEDLPVSFVELPKSEAEKTGALYFFKQKYPDKVKVYFVGSSVESAWSKEFCGGPHVSHTDEIGRFKISKEEAVSAGVRRIRATIE</sequence>
<evidence type="ECO:0000256" key="3">
    <source>
        <dbReference type="ARBA" id="ARBA00022555"/>
    </source>
</evidence>
<dbReference type="InterPro" id="IPR018165">
    <property type="entry name" value="Ala-tRNA-synth_IIc_core"/>
</dbReference>
<dbReference type="CDD" id="cd00673">
    <property type="entry name" value="AlaRS_core"/>
    <property type="match status" value="1"/>
</dbReference>
<organism evidence="11 12">
    <name type="scientific">Candidatus Yanofskybacteria bacterium GW2011_GWA2_41_22</name>
    <dbReference type="NCBI Taxonomy" id="1619023"/>
    <lineage>
        <taxon>Bacteria</taxon>
        <taxon>Candidatus Yanofskyibacteriota</taxon>
    </lineage>
</organism>
<evidence type="ECO:0000256" key="1">
    <source>
        <dbReference type="ARBA" id="ARBA00008226"/>
    </source>
</evidence>
<evidence type="ECO:0000259" key="10">
    <source>
        <dbReference type="PROSITE" id="PS50860"/>
    </source>
</evidence>
<dbReference type="InterPro" id="IPR018162">
    <property type="entry name" value="Ala-tRNA-ligase_IIc_anticod-bd"/>
</dbReference>
<accession>A0A0G0YMW9</accession>
<comment type="caution">
    <text evidence="11">The sequence shown here is derived from an EMBL/GenBank/DDBJ whole genome shotgun (WGS) entry which is preliminary data.</text>
</comment>
<dbReference type="Gene3D" id="3.30.54.20">
    <property type="match status" value="1"/>
</dbReference>
<dbReference type="InterPro" id="IPR045864">
    <property type="entry name" value="aa-tRNA-synth_II/BPL/LPL"/>
</dbReference>
<evidence type="ECO:0000256" key="6">
    <source>
        <dbReference type="ARBA" id="ARBA00022840"/>
    </source>
</evidence>
<dbReference type="InterPro" id="IPR018163">
    <property type="entry name" value="Thr/Ala-tRNA-synth_IIc_edit"/>
</dbReference>
<protein>
    <recommendedName>
        <fullName evidence="2">alanine--tRNA ligase</fullName>
        <ecNumber evidence="2">6.1.1.7</ecNumber>
    </recommendedName>
</protein>
<dbReference type="EMBL" id="LCBA01000002">
    <property type="protein sequence ID" value="KKS01643.1"/>
    <property type="molecule type" value="Genomic_DNA"/>
</dbReference>
<dbReference type="GO" id="GO:0002161">
    <property type="term" value="F:aminoacyl-tRNA deacylase activity"/>
    <property type="evidence" value="ECO:0007669"/>
    <property type="project" value="TreeGrafter"/>
</dbReference>
<gene>
    <name evidence="11" type="ORF">UU54_C0002G0016</name>
</gene>
<dbReference type="Pfam" id="PF01411">
    <property type="entry name" value="tRNA-synt_2c"/>
    <property type="match status" value="1"/>
</dbReference>
<dbReference type="InterPro" id="IPR012947">
    <property type="entry name" value="tRNA_SAD"/>
</dbReference>
<evidence type="ECO:0000256" key="4">
    <source>
        <dbReference type="ARBA" id="ARBA00022598"/>
    </source>
</evidence>
<dbReference type="PANTHER" id="PTHR11777">
    <property type="entry name" value="ALANYL-TRNA SYNTHETASE"/>
    <property type="match status" value="1"/>
</dbReference>
<dbReference type="GO" id="GO:0000049">
    <property type="term" value="F:tRNA binding"/>
    <property type="evidence" value="ECO:0007669"/>
    <property type="project" value="UniProtKB-KW"/>
</dbReference>
<keyword evidence="5" id="KW-0547">Nucleotide-binding</keyword>
<dbReference type="EC" id="6.1.1.7" evidence="2"/>
<dbReference type="Gene3D" id="3.30.980.10">
    <property type="entry name" value="Threonyl-trna Synthetase, Chain A, domain 2"/>
    <property type="match status" value="1"/>
</dbReference>
<comment type="similarity">
    <text evidence="1">Belongs to the class-II aminoacyl-tRNA synthetase family.</text>
</comment>
<reference evidence="11 12" key="1">
    <citation type="journal article" date="2015" name="Nature">
        <title>rRNA introns, odd ribosomes, and small enigmatic genomes across a large radiation of phyla.</title>
        <authorList>
            <person name="Brown C.T."/>
            <person name="Hug L.A."/>
            <person name="Thomas B.C."/>
            <person name="Sharon I."/>
            <person name="Castelle C.J."/>
            <person name="Singh A."/>
            <person name="Wilkins M.J."/>
            <person name="Williams K.H."/>
            <person name="Banfield J.F."/>
        </authorList>
    </citation>
    <scope>NUCLEOTIDE SEQUENCE [LARGE SCALE GENOMIC DNA]</scope>
</reference>
<evidence type="ECO:0000256" key="2">
    <source>
        <dbReference type="ARBA" id="ARBA00013168"/>
    </source>
</evidence>
<dbReference type="FunFam" id="3.30.980.10:FF:000004">
    <property type="entry name" value="Alanine--tRNA ligase, cytoplasmic"/>
    <property type="match status" value="1"/>
</dbReference>
<dbReference type="SMART" id="SM00863">
    <property type="entry name" value="tRNA_SAD"/>
    <property type="match status" value="1"/>
</dbReference>
<dbReference type="GO" id="GO:0004813">
    <property type="term" value="F:alanine-tRNA ligase activity"/>
    <property type="evidence" value="ECO:0007669"/>
    <property type="project" value="UniProtKB-EC"/>
</dbReference>
<evidence type="ECO:0000256" key="7">
    <source>
        <dbReference type="ARBA" id="ARBA00022884"/>
    </source>
</evidence>